<dbReference type="Gene3D" id="3.10.450.710">
    <property type="entry name" value="Tgt2/MlaC"/>
    <property type="match status" value="1"/>
</dbReference>
<dbReference type="AlphaFoldDB" id="A0AB94IAU6"/>
<feature type="chain" id="PRO_5044492116" evidence="1">
    <location>
        <begin position="20"/>
        <end position="211"/>
    </location>
</feature>
<dbReference type="NCBIfam" id="NF011697">
    <property type="entry name" value="PRK15117.1"/>
    <property type="match status" value="1"/>
</dbReference>
<dbReference type="PANTHER" id="PTHR36573:SF1">
    <property type="entry name" value="INTERMEMBRANE PHOSPHOLIPID TRANSPORT SYSTEM BINDING PROTEIN MLAC"/>
    <property type="match status" value="1"/>
</dbReference>
<dbReference type="EMBL" id="AWGA01000074">
    <property type="protein sequence ID" value="TEA26527.1"/>
    <property type="molecule type" value="Genomic_DNA"/>
</dbReference>
<evidence type="ECO:0000313" key="3">
    <source>
        <dbReference type="Proteomes" id="UP000506160"/>
    </source>
</evidence>
<proteinExistence type="predicted"/>
<dbReference type="InterPro" id="IPR008869">
    <property type="entry name" value="MlaC/ttg2D"/>
</dbReference>
<feature type="signal peptide" evidence="1">
    <location>
        <begin position="1"/>
        <end position="19"/>
    </location>
</feature>
<dbReference type="PIRSF" id="PIRSF004649">
    <property type="entry name" value="MlaC"/>
    <property type="match status" value="1"/>
</dbReference>
<organism evidence="2 3">
    <name type="scientific">Candidatus Schmidhempelia bombi str. Bimp</name>
    <dbReference type="NCBI Taxonomy" id="1387197"/>
    <lineage>
        <taxon>Bacteria</taxon>
        <taxon>Pseudomonadati</taxon>
        <taxon>Pseudomonadota</taxon>
        <taxon>Gammaproteobacteria</taxon>
        <taxon>Orbales</taxon>
        <taxon>Orbaceae</taxon>
        <taxon>Candidatus Schmidhempelia</taxon>
    </lineage>
</organism>
<name>A0AB94IAU6_9GAMM</name>
<dbReference type="PANTHER" id="PTHR36573">
    <property type="entry name" value="INTERMEMBRANE PHOSPHOLIPID TRANSPORT SYSTEM BINDING PROTEIN MLAC"/>
    <property type="match status" value="1"/>
</dbReference>
<dbReference type="Pfam" id="PF05494">
    <property type="entry name" value="MlaC"/>
    <property type="match status" value="1"/>
</dbReference>
<dbReference type="RefSeq" id="WP_024496659.1">
    <property type="nucleotide sequence ID" value="NZ_AWGA01000074.1"/>
</dbReference>
<sequence length="211" mass="23952">MLKRLFIVIMLFFAPFAMAKSVANNPYAQMNVAADQLFSSFNTEKQHIAKNPDRLKDLVKQNLLPYIQVKYAAALILGGEYGKATKEQRDAYFIAFENYLVQAFAQALSMYNGQTYQIESEKDLTNKNIVSIRVTLVSADKNQPPIRLDFQWRKNTKTGEWKAYDMIAEGVSMISTKQNEWATILRQGGITALTEQLQKLASQPIKPESKA</sequence>
<keyword evidence="1" id="KW-0732">Signal</keyword>
<evidence type="ECO:0000313" key="2">
    <source>
        <dbReference type="EMBL" id="TEA26527.1"/>
    </source>
</evidence>
<gene>
    <name evidence="2" type="primary">mlaC</name>
    <name evidence="2" type="ORF">O970_08370</name>
</gene>
<comment type="caution">
    <text evidence="2">The sequence shown here is derived from an EMBL/GenBank/DDBJ whole genome shotgun (WGS) entry which is preliminary data.</text>
</comment>
<keyword evidence="3" id="KW-1185">Reference proteome</keyword>
<reference evidence="2 3" key="1">
    <citation type="journal article" date="2014" name="Appl. Environ. Microbiol.">
        <title>Genomic features of a bumble bee symbiont reflect its host environment.</title>
        <authorList>
            <person name="Martinson V.G."/>
            <person name="Magoc T."/>
            <person name="Koch H."/>
            <person name="Salzberg S.L."/>
            <person name="Moran N.A."/>
        </authorList>
    </citation>
    <scope>NUCLEOTIDE SEQUENCE [LARGE SCALE GENOMIC DNA]</scope>
    <source>
        <strain evidence="2 3">Bimp</strain>
    </source>
</reference>
<dbReference type="Proteomes" id="UP000506160">
    <property type="component" value="Unassembled WGS sequence"/>
</dbReference>
<accession>A0AB94IAU6</accession>
<protein>
    <submittedName>
        <fullName evidence="2">Phospholipid-binding protein MlaC</fullName>
    </submittedName>
</protein>
<dbReference type="InterPro" id="IPR042245">
    <property type="entry name" value="Tgt2/MlaC_sf"/>
</dbReference>
<evidence type="ECO:0000256" key="1">
    <source>
        <dbReference type="SAM" id="SignalP"/>
    </source>
</evidence>